<reference evidence="2 3" key="1">
    <citation type="submission" date="2019-05" db="EMBL/GenBank/DDBJ databases">
        <title>Arcobacter sp. nov., isolated from sea sediment.</title>
        <authorList>
            <person name="Kim W."/>
        </authorList>
    </citation>
    <scope>NUCLEOTIDE SEQUENCE [LARGE SCALE GENOMIC DNA]</scope>
    <source>
        <strain evidence="2 3">CAU 1517</strain>
    </source>
</reference>
<dbReference type="InterPro" id="IPR021457">
    <property type="entry name" value="DUF3108"/>
</dbReference>
<proteinExistence type="predicted"/>
<accession>A0A5R8Y391</accession>
<dbReference type="AlphaFoldDB" id="A0A5R8Y391"/>
<dbReference type="RefSeq" id="WP_138150839.1">
    <property type="nucleotide sequence ID" value="NZ_VANU01000001.1"/>
</dbReference>
<sequence length="248" mass="28557">MKRFITLLFIFTNCILFAKTIEANYSISYGSFLDLGIAHTKLTYNKSDYEIMIEAKTTGIAKILTNNRIEIYKSVGSFIDNKFIPKKFVKIKKNNNSSRMKEYTFDYKNKKILVKTTNEGIKKSVNNELKFENKTFYNEHKDELGFFTKNDLLSLFFNLKELIEFKEGKSYSFSAVGANKIDGKINLFIPSKEKKLIVYINQKIFGSEKGELLLSLNNEGFCSIAILKDVVFFGDIIGEMTDFKINKG</sequence>
<gene>
    <name evidence="2" type="ORF">FDK22_00615</name>
</gene>
<evidence type="ECO:0000313" key="3">
    <source>
        <dbReference type="Proteomes" id="UP000308901"/>
    </source>
</evidence>
<comment type="caution">
    <text evidence="2">The sequence shown here is derived from an EMBL/GenBank/DDBJ whole genome shotgun (WGS) entry which is preliminary data.</text>
</comment>
<keyword evidence="1" id="KW-0732">Signal</keyword>
<dbReference type="EMBL" id="VANU01000001">
    <property type="protein sequence ID" value="TLP40549.1"/>
    <property type="molecule type" value="Genomic_DNA"/>
</dbReference>
<evidence type="ECO:0000313" key="2">
    <source>
        <dbReference type="EMBL" id="TLP40549.1"/>
    </source>
</evidence>
<protein>
    <submittedName>
        <fullName evidence="2">DUF3108 domain-containing protein</fullName>
    </submittedName>
</protein>
<feature type="chain" id="PRO_5024445572" evidence="1">
    <location>
        <begin position="19"/>
        <end position="248"/>
    </location>
</feature>
<name>A0A5R8Y391_9BACT</name>
<organism evidence="2 3">
    <name type="scientific">Arcobacter arenosus</name>
    <dbReference type="NCBI Taxonomy" id="2576037"/>
    <lineage>
        <taxon>Bacteria</taxon>
        <taxon>Pseudomonadati</taxon>
        <taxon>Campylobacterota</taxon>
        <taxon>Epsilonproteobacteria</taxon>
        <taxon>Campylobacterales</taxon>
        <taxon>Arcobacteraceae</taxon>
        <taxon>Arcobacter</taxon>
    </lineage>
</organism>
<dbReference type="Pfam" id="PF11306">
    <property type="entry name" value="DUF3108"/>
    <property type="match status" value="1"/>
</dbReference>
<dbReference type="OrthoDB" id="5363140at2"/>
<evidence type="ECO:0000256" key="1">
    <source>
        <dbReference type="SAM" id="SignalP"/>
    </source>
</evidence>
<dbReference type="Proteomes" id="UP000308901">
    <property type="component" value="Unassembled WGS sequence"/>
</dbReference>
<feature type="signal peptide" evidence="1">
    <location>
        <begin position="1"/>
        <end position="18"/>
    </location>
</feature>
<keyword evidence="3" id="KW-1185">Reference proteome</keyword>